<dbReference type="Proteomes" id="UP000323166">
    <property type="component" value="Unassembled WGS sequence"/>
</dbReference>
<evidence type="ECO:0000313" key="1">
    <source>
        <dbReference type="EMBL" id="TYO92733.1"/>
    </source>
</evidence>
<accession>A0A5S4ZN61</accession>
<comment type="caution">
    <text evidence="1">The sequence shown here is derived from an EMBL/GenBank/DDBJ whole genome shotgun (WGS) entry which is preliminary data.</text>
</comment>
<protein>
    <submittedName>
        <fullName evidence="1">Uncharacterized protein</fullName>
    </submittedName>
</protein>
<dbReference type="EMBL" id="VNHM01000025">
    <property type="protein sequence ID" value="TYO92733.1"/>
    <property type="molecule type" value="Genomic_DNA"/>
</dbReference>
<proteinExistence type="predicted"/>
<dbReference type="AlphaFoldDB" id="A0A5S4ZN61"/>
<evidence type="ECO:0000313" key="2">
    <source>
        <dbReference type="Proteomes" id="UP000323166"/>
    </source>
</evidence>
<name>A0A5S4ZN61_9FIRM</name>
<reference evidence="1 2" key="1">
    <citation type="submission" date="2019-07" db="EMBL/GenBank/DDBJ databases">
        <title>Genomic Encyclopedia of Type Strains, Phase I: the one thousand microbial genomes (KMG-I) project.</title>
        <authorList>
            <person name="Kyrpides N."/>
        </authorList>
    </citation>
    <scope>NUCLEOTIDE SEQUENCE [LARGE SCALE GENOMIC DNA]</scope>
    <source>
        <strain evidence="1 2">DSM 6562</strain>
    </source>
</reference>
<sequence length="73" mass="8372">MSRRIIDAPCENCHYKNGIECISVLAMIKTARAMEMELYNHSVESLVPKFTIPCKNFAPEKVVLHPELKKQII</sequence>
<gene>
    <name evidence="1" type="ORF">LX24_02863</name>
</gene>
<keyword evidence="2" id="KW-1185">Reference proteome</keyword>
<organism evidence="1 2">
    <name type="scientific">Desulfallas thermosapovorans DSM 6562</name>
    <dbReference type="NCBI Taxonomy" id="1121431"/>
    <lineage>
        <taxon>Bacteria</taxon>
        <taxon>Bacillati</taxon>
        <taxon>Bacillota</taxon>
        <taxon>Clostridia</taxon>
        <taxon>Eubacteriales</taxon>
        <taxon>Desulfallaceae</taxon>
        <taxon>Desulfallas</taxon>
    </lineage>
</organism>